<comment type="caution">
    <text evidence="3">The sequence shown here is derived from an EMBL/GenBank/DDBJ whole genome shotgun (WGS) entry which is preliminary data.</text>
</comment>
<dbReference type="Proteomes" id="UP000235081">
    <property type="component" value="Unassembled WGS sequence"/>
</dbReference>
<reference evidence="3 4" key="1">
    <citation type="submission" date="2017-07" db="EMBL/GenBank/DDBJ databases">
        <title>Genomes of Fischerella (Mastigocladus) sp. strains.</title>
        <authorList>
            <person name="Miller S.R."/>
        </authorList>
    </citation>
    <scope>NUCLEOTIDE SEQUENCE [LARGE SCALE GENOMIC DNA]</scope>
    <source>
        <strain evidence="3 4">CCMEE 5318</strain>
    </source>
</reference>
<gene>
    <name evidence="3" type="primary">csx10</name>
    <name evidence="3" type="ORF">CEN46_21880</name>
</gene>
<evidence type="ECO:0000259" key="2">
    <source>
        <dbReference type="Pfam" id="PF03787"/>
    </source>
</evidence>
<organism evidence="3 4">
    <name type="scientific">Fischerella thermalis CCMEE 5318</name>
    <dbReference type="NCBI Taxonomy" id="2019666"/>
    <lineage>
        <taxon>Bacteria</taxon>
        <taxon>Bacillati</taxon>
        <taxon>Cyanobacteriota</taxon>
        <taxon>Cyanophyceae</taxon>
        <taxon>Nostocales</taxon>
        <taxon>Hapalosiphonaceae</taxon>
        <taxon>Fischerella</taxon>
    </lineage>
</organism>
<protein>
    <submittedName>
        <fullName evidence="3">CRISPR-associated RAMP protein Csx10</fullName>
    </submittedName>
</protein>
<dbReference type="NCBIfam" id="TIGR02674">
    <property type="entry name" value="cas_cyan_RAMP_2"/>
    <property type="match status" value="1"/>
</dbReference>
<dbReference type="InterPro" id="IPR005537">
    <property type="entry name" value="RAMP_III_fam"/>
</dbReference>
<dbReference type="InterPro" id="IPR013490">
    <property type="entry name" value="CRISPR-assoc_RAMP_Csx10"/>
</dbReference>
<dbReference type="AlphaFoldDB" id="A0A2N6L7V3"/>
<evidence type="ECO:0000313" key="3">
    <source>
        <dbReference type="EMBL" id="PMB18126.1"/>
    </source>
</evidence>
<name>A0A2N6L7V3_9CYAN</name>
<accession>A0A2N6L7V3</accession>
<dbReference type="RefSeq" id="WP_102183156.1">
    <property type="nucleotide sequence ID" value="NZ_NMQE01000727.1"/>
</dbReference>
<dbReference type="EMBL" id="NMQE01000727">
    <property type="protein sequence ID" value="PMB18126.1"/>
    <property type="molecule type" value="Genomic_DNA"/>
</dbReference>
<feature type="domain" description="CRISPR type III-associated protein" evidence="2">
    <location>
        <begin position="7"/>
        <end position="259"/>
    </location>
</feature>
<evidence type="ECO:0000256" key="1">
    <source>
        <dbReference type="ARBA" id="ARBA00023118"/>
    </source>
</evidence>
<keyword evidence="1" id="KW-0051">Antiviral defense</keyword>
<dbReference type="GO" id="GO:0051607">
    <property type="term" value="P:defense response to virus"/>
    <property type="evidence" value="ECO:0007669"/>
    <property type="project" value="UniProtKB-KW"/>
</dbReference>
<evidence type="ECO:0000313" key="4">
    <source>
        <dbReference type="Proteomes" id="UP000235081"/>
    </source>
</evidence>
<sequence>MTRLELTITALSPLAPGRQKPGGSVSEVENYISGSVLRGAIAYQILQLSGQQSANLAEDGGNFQSLFLGENPAIFGNAYPAVTKIDNKSLVVNQQIKVLPATAVSSKTNPGFISSRSGHGVFDTLIDAFCATAYNQPYDPSDPKAIAEGTNPQVETYSSFYSQVDGKYYSNNASSRFLTRVGINRRRATAEEEILYSVQVLNESFLKNTKTDEWDNFVFRGFVVVPDETLAEELQRFIERNPYNFRIGGSASRGLGKVKIEVSKGQAPAKSVKSRIEEFNQVLHTRWNLWSVFGQPQHDLLTGRTYFTLDLQSDAILTENWQRTTVVSAEMLKNFAKVDSSLEMHVAYSSYEYRSGWNSAWGLMKDVELVTNKGSVYLFSTTEPEKWYAALENLERKGIGDRTCEGFGQVEICNEFHQVFREEAK</sequence>
<dbReference type="Pfam" id="PF03787">
    <property type="entry name" value="RAMPs"/>
    <property type="match status" value="1"/>
</dbReference>
<proteinExistence type="predicted"/>